<organism evidence="2 3">
    <name type="scientific">Bradyrhizobium japonicum</name>
    <dbReference type="NCBI Taxonomy" id="375"/>
    <lineage>
        <taxon>Bacteria</taxon>
        <taxon>Pseudomonadati</taxon>
        <taxon>Pseudomonadota</taxon>
        <taxon>Alphaproteobacteria</taxon>
        <taxon>Hyphomicrobiales</taxon>
        <taxon>Nitrobacteraceae</taxon>
        <taxon>Bradyrhizobium</taxon>
    </lineage>
</organism>
<reference evidence="2 3" key="1">
    <citation type="submission" date="2024-06" db="EMBL/GenBank/DDBJ databases">
        <title>Genomic Encyclopedia of Type Strains, Phase V (KMG-V): Genome sequencing to study the core and pangenomes of soil and plant-associated prokaryotes.</title>
        <authorList>
            <person name="Whitman W."/>
        </authorList>
    </citation>
    <scope>NUCLEOTIDE SEQUENCE [LARGE SCALE GENOMIC DNA]</scope>
    <source>
        <strain evidence="2 3">USDA 160</strain>
    </source>
</reference>
<comment type="caution">
    <text evidence="2">The sequence shown here is derived from an EMBL/GenBank/DDBJ whole genome shotgun (WGS) entry which is preliminary data.</text>
</comment>
<feature type="compositionally biased region" description="Low complexity" evidence="1">
    <location>
        <begin position="123"/>
        <end position="134"/>
    </location>
</feature>
<dbReference type="InterPro" id="IPR011033">
    <property type="entry name" value="PRC_barrel-like_sf"/>
</dbReference>
<proteinExistence type="predicted"/>
<dbReference type="PANTHER" id="PTHR36505">
    <property type="entry name" value="BLR1072 PROTEIN"/>
    <property type="match status" value="1"/>
</dbReference>
<dbReference type="EMBL" id="JBEPTQ010000002">
    <property type="protein sequence ID" value="MET4724446.1"/>
    <property type="molecule type" value="Genomic_DNA"/>
</dbReference>
<keyword evidence="3" id="KW-1185">Reference proteome</keyword>
<dbReference type="SUPFAM" id="SSF50346">
    <property type="entry name" value="PRC-barrel domain"/>
    <property type="match status" value="1"/>
</dbReference>
<sequence length="153" mass="16353">MGTTIIVPSNLSRPVFRCHNRERNLGSAELRLRGRRSARVSDPVFDIAGWKRSTSRATISWSNIGGLPQDSPSSFLKNSRSDKISGKVSYAVLSFGGLLGIGDDHYPLPWQALKYDANLGATSPASPTTTSAAPPNTPTRGVGIGATRRPHAP</sequence>
<evidence type="ECO:0000256" key="1">
    <source>
        <dbReference type="SAM" id="MobiDB-lite"/>
    </source>
</evidence>
<dbReference type="Proteomes" id="UP001549291">
    <property type="component" value="Unassembled WGS sequence"/>
</dbReference>
<gene>
    <name evidence="2" type="ORF">ABIF63_008552</name>
</gene>
<evidence type="ECO:0000313" key="2">
    <source>
        <dbReference type="EMBL" id="MET4724446.1"/>
    </source>
</evidence>
<evidence type="ECO:0000313" key="3">
    <source>
        <dbReference type="Proteomes" id="UP001549291"/>
    </source>
</evidence>
<dbReference type="PANTHER" id="PTHR36505:SF1">
    <property type="entry name" value="BLR1072 PROTEIN"/>
    <property type="match status" value="1"/>
</dbReference>
<protein>
    <submittedName>
        <fullName evidence="2">Uncharacterized protein</fullName>
    </submittedName>
</protein>
<name>A0ABV2S5I0_BRAJP</name>
<feature type="region of interest" description="Disordered" evidence="1">
    <location>
        <begin position="123"/>
        <end position="153"/>
    </location>
</feature>
<dbReference type="Gene3D" id="2.30.30.240">
    <property type="entry name" value="PRC-barrel domain"/>
    <property type="match status" value="1"/>
</dbReference>
<accession>A0ABV2S5I0</accession>